<evidence type="ECO:0000256" key="5">
    <source>
        <dbReference type="ARBA" id="ARBA00022692"/>
    </source>
</evidence>
<feature type="transmembrane region" description="Helical" evidence="9">
    <location>
        <begin position="144"/>
        <end position="168"/>
    </location>
</feature>
<evidence type="ECO:0000256" key="9">
    <source>
        <dbReference type="SAM" id="Phobius"/>
    </source>
</evidence>
<dbReference type="GO" id="GO:0006935">
    <property type="term" value="P:chemotaxis"/>
    <property type="evidence" value="ECO:0007669"/>
    <property type="project" value="InterPro"/>
</dbReference>
<dbReference type="GO" id="GO:0005886">
    <property type="term" value="C:plasma membrane"/>
    <property type="evidence" value="ECO:0007669"/>
    <property type="project" value="UniProtKB-SubCell"/>
</dbReference>
<evidence type="ECO:0000256" key="8">
    <source>
        <dbReference type="ARBA" id="ARBA00023136"/>
    </source>
</evidence>
<dbReference type="PROSITE" id="PS01307">
    <property type="entry name" value="MOTA"/>
    <property type="match status" value="1"/>
</dbReference>
<sequence length="254" mass="27389">MDLATIIGFLLSYILLIVALVIGAGVGVYVDYPSVLIVIGGTLGIVLINYPLDRITGLTKVMMKAFFNKSADTAELIQQLVGFAVKARRDGILSLESAEDEVSDEFLKKGIRLAVDGTEPEVIKTILETELEYMQERHKEGAGIFTSIADFAPAMGMIGTLVGLVAMLQSLSDPSAIGPAMAVALITTFYGSIIMNMFATPISGKLKVRSGEEVLQRQIMIGGIMAIQAGDNPRIVEQKLNAYLSPNKRKSQFD</sequence>
<evidence type="ECO:0000259" key="10">
    <source>
        <dbReference type="Pfam" id="PF01618"/>
    </source>
</evidence>
<feature type="transmembrane region" description="Helical" evidence="9">
    <location>
        <begin position="35"/>
        <end position="52"/>
    </location>
</feature>
<dbReference type="InterPro" id="IPR047055">
    <property type="entry name" value="MotA-like"/>
</dbReference>
<evidence type="ECO:0000313" key="11">
    <source>
        <dbReference type="EMBL" id="QAR32385.1"/>
    </source>
</evidence>
<feature type="transmembrane region" description="Helical" evidence="9">
    <location>
        <begin position="7"/>
        <end position="29"/>
    </location>
</feature>
<comment type="similarity">
    <text evidence="2">Belongs to the MotA family.</text>
</comment>
<dbReference type="PANTHER" id="PTHR30433">
    <property type="entry name" value="CHEMOTAXIS PROTEIN MOTA"/>
    <property type="match status" value="1"/>
</dbReference>
<evidence type="ECO:0000256" key="7">
    <source>
        <dbReference type="ARBA" id="ARBA00022989"/>
    </source>
</evidence>
<dbReference type="InterPro" id="IPR000540">
    <property type="entry name" value="Flag_MotA_CS"/>
</dbReference>
<feature type="domain" description="MotA/TolQ/ExbB proton channel" evidence="10">
    <location>
        <begin position="99"/>
        <end position="218"/>
    </location>
</feature>
<evidence type="ECO:0000256" key="1">
    <source>
        <dbReference type="ARBA" id="ARBA00004651"/>
    </source>
</evidence>
<keyword evidence="3" id="KW-0813">Transport</keyword>
<comment type="subcellular location">
    <subcellularLocation>
        <location evidence="1">Cell membrane</location>
        <topology evidence="1">Multi-pass membrane protein</topology>
    </subcellularLocation>
</comment>
<dbReference type="PANTHER" id="PTHR30433:SF2">
    <property type="entry name" value="MOTILITY PROTEIN A"/>
    <property type="match status" value="1"/>
</dbReference>
<dbReference type="Pfam" id="PF01618">
    <property type="entry name" value="MotA_ExbB"/>
    <property type="match status" value="1"/>
</dbReference>
<keyword evidence="8 9" id="KW-0472">Membrane</keyword>
<feature type="transmembrane region" description="Helical" evidence="9">
    <location>
        <begin position="180"/>
        <end position="199"/>
    </location>
</feature>
<name>A0A3R5Y5T7_9BACT</name>
<dbReference type="EMBL" id="CP035108">
    <property type="protein sequence ID" value="QAR32385.1"/>
    <property type="molecule type" value="Genomic_DNA"/>
</dbReference>
<evidence type="ECO:0000256" key="2">
    <source>
        <dbReference type="ARBA" id="ARBA00008038"/>
    </source>
</evidence>
<evidence type="ECO:0000256" key="4">
    <source>
        <dbReference type="ARBA" id="ARBA00022475"/>
    </source>
</evidence>
<evidence type="ECO:0000256" key="6">
    <source>
        <dbReference type="ARBA" id="ARBA00022779"/>
    </source>
</evidence>
<dbReference type="GO" id="GO:0071978">
    <property type="term" value="P:bacterial-type flagellum-dependent swarming motility"/>
    <property type="evidence" value="ECO:0007669"/>
    <property type="project" value="InterPro"/>
</dbReference>
<keyword evidence="7 9" id="KW-1133">Transmembrane helix</keyword>
<evidence type="ECO:0000256" key="3">
    <source>
        <dbReference type="ARBA" id="ARBA00022448"/>
    </source>
</evidence>
<evidence type="ECO:0000313" key="12">
    <source>
        <dbReference type="Proteomes" id="UP000287502"/>
    </source>
</evidence>
<reference evidence="11 12" key="1">
    <citation type="submission" date="2019-01" db="EMBL/GenBank/DDBJ databases">
        <title>Geovibrio thiophilus DSM 11263, complete genome.</title>
        <authorList>
            <person name="Spring S."/>
            <person name="Bunk B."/>
            <person name="Sproer C."/>
        </authorList>
    </citation>
    <scope>NUCLEOTIDE SEQUENCE [LARGE SCALE GENOMIC DNA]</scope>
    <source>
        <strain evidence="11 12">DSM 11263</strain>
    </source>
</reference>
<protein>
    <submittedName>
        <fullName evidence="11">Motility protein A</fullName>
    </submittedName>
</protein>
<keyword evidence="5 9" id="KW-0812">Transmembrane</keyword>
<dbReference type="RefSeq" id="WP_128465672.1">
    <property type="nucleotide sequence ID" value="NZ_CP035108.1"/>
</dbReference>
<dbReference type="Proteomes" id="UP000287502">
    <property type="component" value="Chromosome"/>
</dbReference>
<dbReference type="InterPro" id="IPR002898">
    <property type="entry name" value="MotA_ExbB_proton_chnl"/>
</dbReference>
<keyword evidence="6" id="KW-0283">Flagellar rotation</keyword>
<organism evidence="11 12">
    <name type="scientific">Geovibrio thiophilus</name>
    <dbReference type="NCBI Taxonomy" id="139438"/>
    <lineage>
        <taxon>Bacteria</taxon>
        <taxon>Pseudomonadati</taxon>
        <taxon>Deferribacterota</taxon>
        <taxon>Deferribacteres</taxon>
        <taxon>Deferribacterales</taxon>
        <taxon>Geovibrionaceae</taxon>
        <taxon>Geovibrio</taxon>
    </lineage>
</organism>
<keyword evidence="12" id="KW-1185">Reference proteome</keyword>
<accession>A0A3R5Y5T7</accession>
<proteinExistence type="inferred from homology"/>
<keyword evidence="4" id="KW-1003">Cell membrane</keyword>
<dbReference type="KEGG" id="gtl:EP073_02910"/>
<dbReference type="AlphaFoldDB" id="A0A3R5Y5T7"/>
<dbReference type="OrthoDB" id="9806929at2"/>
<gene>
    <name evidence="11" type="ORF">EP073_02910</name>
</gene>